<sequence>MAPPPLHLYSKRESGGTAMAAMKNKTTTTHLKINKESHCISKNQNQNQNHNKQQQQRQPVIIYTHSPRVIETNPRDFMQLVQKLTGLPRDKRQEEEEQPFSFQLVRYNA</sequence>
<dbReference type="EMBL" id="SDMP01000018">
    <property type="protein sequence ID" value="RYQ97301.1"/>
    <property type="molecule type" value="Genomic_DNA"/>
</dbReference>
<dbReference type="PANTHER" id="PTHR33143:SF6">
    <property type="entry name" value="OS08G0102900 PROTEIN"/>
    <property type="match status" value="1"/>
</dbReference>
<name>A0A444Y5R8_ARAHY</name>
<dbReference type="InterPro" id="IPR008889">
    <property type="entry name" value="VQ"/>
</dbReference>
<accession>A0A444Y5R8</accession>
<proteinExistence type="predicted"/>
<evidence type="ECO:0000259" key="2">
    <source>
        <dbReference type="Pfam" id="PF05678"/>
    </source>
</evidence>
<dbReference type="PANTHER" id="PTHR33143">
    <property type="entry name" value="F16F4.1 PROTEIN-RELATED"/>
    <property type="match status" value="1"/>
</dbReference>
<dbReference type="AlphaFoldDB" id="A0A444Y5R8"/>
<dbReference type="STRING" id="3818.A0A444Y5R8"/>
<evidence type="ECO:0000313" key="4">
    <source>
        <dbReference type="Proteomes" id="UP000289738"/>
    </source>
</evidence>
<feature type="region of interest" description="Disordered" evidence="1">
    <location>
        <begin position="87"/>
        <end position="109"/>
    </location>
</feature>
<comment type="caution">
    <text evidence="3">The sequence shown here is derived from an EMBL/GenBank/DDBJ whole genome shotgun (WGS) entry which is preliminary data.</text>
</comment>
<dbReference type="InterPro" id="IPR039607">
    <property type="entry name" value="VQ_8/17/18/20/21/25"/>
</dbReference>
<protein>
    <recommendedName>
        <fullName evidence="2">VQ domain-containing protein</fullName>
    </recommendedName>
</protein>
<feature type="domain" description="VQ" evidence="2">
    <location>
        <begin position="64"/>
        <end position="88"/>
    </location>
</feature>
<organism evidence="3 4">
    <name type="scientific">Arachis hypogaea</name>
    <name type="common">Peanut</name>
    <dbReference type="NCBI Taxonomy" id="3818"/>
    <lineage>
        <taxon>Eukaryota</taxon>
        <taxon>Viridiplantae</taxon>
        <taxon>Streptophyta</taxon>
        <taxon>Embryophyta</taxon>
        <taxon>Tracheophyta</taxon>
        <taxon>Spermatophyta</taxon>
        <taxon>Magnoliopsida</taxon>
        <taxon>eudicotyledons</taxon>
        <taxon>Gunneridae</taxon>
        <taxon>Pentapetalae</taxon>
        <taxon>rosids</taxon>
        <taxon>fabids</taxon>
        <taxon>Fabales</taxon>
        <taxon>Fabaceae</taxon>
        <taxon>Papilionoideae</taxon>
        <taxon>50 kb inversion clade</taxon>
        <taxon>dalbergioids sensu lato</taxon>
        <taxon>Dalbergieae</taxon>
        <taxon>Pterocarpus clade</taxon>
        <taxon>Arachis</taxon>
    </lineage>
</organism>
<gene>
    <name evidence="3" type="ORF">Ahy_B08g093334</name>
</gene>
<evidence type="ECO:0000256" key="1">
    <source>
        <dbReference type="SAM" id="MobiDB-lite"/>
    </source>
</evidence>
<reference evidence="3 4" key="1">
    <citation type="submission" date="2019-01" db="EMBL/GenBank/DDBJ databases">
        <title>Sequencing of cultivated peanut Arachis hypogaea provides insights into genome evolution and oil improvement.</title>
        <authorList>
            <person name="Chen X."/>
        </authorList>
    </citation>
    <scope>NUCLEOTIDE SEQUENCE [LARGE SCALE GENOMIC DNA]</scope>
    <source>
        <strain evidence="4">cv. Fuhuasheng</strain>
        <tissue evidence="3">Leaves</tissue>
    </source>
</reference>
<evidence type="ECO:0000313" key="3">
    <source>
        <dbReference type="EMBL" id="RYQ97301.1"/>
    </source>
</evidence>
<dbReference type="GO" id="GO:0005634">
    <property type="term" value="C:nucleus"/>
    <property type="evidence" value="ECO:0007669"/>
    <property type="project" value="TreeGrafter"/>
</dbReference>
<keyword evidence="4" id="KW-1185">Reference proteome</keyword>
<dbReference type="Proteomes" id="UP000289738">
    <property type="component" value="Chromosome B08"/>
</dbReference>
<dbReference type="Pfam" id="PF05678">
    <property type="entry name" value="VQ"/>
    <property type="match status" value="1"/>
</dbReference>